<gene>
    <name evidence="2" type="ORF">HS088_TW09G00922</name>
</gene>
<name>A0A7J7D977_TRIWF</name>
<reference evidence="2 3" key="1">
    <citation type="journal article" date="2020" name="Nat. Commun.">
        <title>Genome of Tripterygium wilfordii and identification of cytochrome P450 involved in triptolide biosynthesis.</title>
        <authorList>
            <person name="Tu L."/>
            <person name="Su P."/>
            <person name="Zhang Z."/>
            <person name="Gao L."/>
            <person name="Wang J."/>
            <person name="Hu T."/>
            <person name="Zhou J."/>
            <person name="Zhang Y."/>
            <person name="Zhao Y."/>
            <person name="Liu Y."/>
            <person name="Song Y."/>
            <person name="Tong Y."/>
            <person name="Lu Y."/>
            <person name="Yang J."/>
            <person name="Xu C."/>
            <person name="Jia M."/>
            <person name="Peters R.J."/>
            <person name="Huang L."/>
            <person name="Gao W."/>
        </authorList>
    </citation>
    <scope>NUCLEOTIDE SEQUENCE [LARGE SCALE GENOMIC DNA]</scope>
    <source>
        <strain evidence="3">cv. XIE 37</strain>
        <tissue evidence="2">Leaf</tissue>
    </source>
</reference>
<sequence length="227" mass="25086">MTVKLGKFRNVDGGIGSSSKNNNDSDVRRCFSMGSFEYVMDENTLLQVPIRTPMKKQSSKKPSLPLTPGHRLAMSECGFESGKEFNGFDAFRSSRTNGSSSISANNGSAISAAKKESFSISKIWLQDKKEKQSETEDSSRRAFSFRFPGRKSVDLVDDEKGKNVNCGGRRTFSEIGSEFGCRDEENQSCNSLDSQAKTPSFARRTLLWLVGNGKQNKVVHSSYSSNI</sequence>
<evidence type="ECO:0000256" key="1">
    <source>
        <dbReference type="SAM" id="MobiDB-lite"/>
    </source>
</evidence>
<dbReference type="EMBL" id="JAAARO010000009">
    <property type="protein sequence ID" value="KAF5742861.1"/>
    <property type="molecule type" value="Genomic_DNA"/>
</dbReference>
<protein>
    <submittedName>
        <fullName evidence="2">RING-H2 finger protein ATL13-like</fullName>
    </submittedName>
</protein>
<evidence type="ECO:0000313" key="2">
    <source>
        <dbReference type="EMBL" id="KAF5742861.1"/>
    </source>
</evidence>
<dbReference type="InParanoid" id="A0A7J7D977"/>
<organism evidence="2 3">
    <name type="scientific">Tripterygium wilfordii</name>
    <name type="common">Thunder God vine</name>
    <dbReference type="NCBI Taxonomy" id="458696"/>
    <lineage>
        <taxon>Eukaryota</taxon>
        <taxon>Viridiplantae</taxon>
        <taxon>Streptophyta</taxon>
        <taxon>Embryophyta</taxon>
        <taxon>Tracheophyta</taxon>
        <taxon>Spermatophyta</taxon>
        <taxon>Magnoliopsida</taxon>
        <taxon>eudicotyledons</taxon>
        <taxon>Gunneridae</taxon>
        <taxon>Pentapetalae</taxon>
        <taxon>rosids</taxon>
        <taxon>fabids</taxon>
        <taxon>Celastrales</taxon>
        <taxon>Celastraceae</taxon>
        <taxon>Tripterygium</taxon>
    </lineage>
</organism>
<comment type="caution">
    <text evidence="2">The sequence shown here is derived from an EMBL/GenBank/DDBJ whole genome shotgun (WGS) entry which is preliminary data.</text>
</comment>
<keyword evidence="3" id="KW-1185">Reference proteome</keyword>
<proteinExistence type="predicted"/>
<evidence type="ECO:0000313" key="3">
    <source>
        <dbReference type="Proteomes" id="UP000593562"/>
    </source>
</evidence>
<dbReference type="AlphaFoldDB" id="A0A7J7D977"/>
<accession>A0A7J7D977</accession>
<feature type="region of interest" description="Disordered" evidence="1">
    <location>
        <begin position="51"/>
        <end position="71"/>
    </location>
</feature>
<dbReference type="Proteomes" id="UP000593562">
    <property type="component" value="Unassembled WGS sequence"/>
</dbReference>